<feature type="domain" description="SUI1" evidence="6">
    <location>
        <begin position="108"/>
        <end position="184"/>
    </location>
</feature>
<dbReference type="InterPro" id="IPR048517">
    <property type="entry name" value="DENR_N"/>
</dbReference>
<dbReference type="PROSITE" id="PS50296">
    <property type="entry name" value="SUI1"/>
    <property type="match status" value="1"/>
</dbReference>
<dbReference type="GeneID" id="37046869"/>
<dbReference type="Proteomes" id="UP000245768">
    <property type="component" value="Unassembled WGS sequence"/>
</dbReference>
<dbReference type="GO" id="GO:0003729">
    <property type="term" value="F:mRNA binding"/>
    <property type="evidence" value="ECO:0007669"/>
    <property type="project" value="TreeGrafter"/>
</dbReference>
<name>A0A316YMM7_9BASI</name>
<dbReference type="SUPFAM" id="SSF55159">
    <property type="entry name" value="eIF1-like"/>
    <property type="match status" value="1"/>
</dbReference>
<comment type="subunit">
    <text evidence="2">Interacts with the 40S ribosomal subunit.</text>
</comment>
<organism evidence="7 8">
    <name type="scientific">Acaromyces ingoldii</name>
    <dbReference type="NCBI Taxonomy" id="215250"/>
    <lineage>
        <taxon>Eukaryota</taxon>
        <taxon>Fungi</taxon>
        <taxon>Dikarya</taxon>
        <taxon>Basidiomycota</taxon>
        <taxon>Ustilaginomycotina</taxon>
        <taxon>Exobasidiomycetes</taxon>
        <taxon>Exobasidiales</taxon>
        <taxon>Cryptobasidiaceae</taxon>
        <taxon>Acaromyces</taxon>
    </lineage>
</organism>
<dbReference type="CDD" id="cd11607">
    <property type="entry name" value="DENR_C"/>
    <property type="match status" value="1"/>
</dbReference>
<evidence type="ECO:0000256" key="1">
    <source>
        <dbReference type="ARBA" id="ARBA00007514"/>
    </source>
</evidence>
<dbReference type="Pfam" id="PF21023">
    <property type="entry name" value="DENR_N"/>
    <property type="match status" value="1"/>
</dbReference>
<dbReference type="InterPro" id="IPR001950">
    <property type="entry name" value="SUI1"/>
</dbReference>
<keyword evidence="8" id="KW-1185">Reference proteome</keyword>
<dbReference type="InterPro" id="IPR036877">
    <property type="entry name" value="SUI1_dom_sf"/>
</dbReference>
<dbReference type="Pfam" id="PF01253">
    <property type="entry name" value="SUI1"/>
    <property type="match status" value="1"/>
</dbReference>
<dbReference type="PANTHER" id="PTHR12789:SF0">
    <property type="entry name" value="DENSITY-REGULATED PROTEIN"/>
    <property type="match status" value="1"/>
</dbReference>
<dbReference type="PANTHER" id="PTHR12789">
    <property type="entry name" value="DENSITY-REGULATED PROTEIN HOMOLOG"/>
    <property type="match status" value="1"/>
</dbReference>
<dbReference type="Gene3D" id="3.30.780.10">
    <property type="entry name" value="SUI1-like domain"/>
    <property type="match status" value="1"/>
</dbReference>
<dbReference type="InParanoid" id="A0A316YMM7"/>
<keyword evidence="4" id="KW-0175">Coiled coil</keyword>
<accession>A0A316YMM7</accession>
<dbReference type="OrthoDB" id="277199at2759"/>
<dbReference type="GO" id="GO:0001731">
    <property type="term" value="P:formation of translation preinitiation complex"/>
    <property type="evidence" value="ECO:0007669"/>
    <property type="project" value="TreeGrafter"/>
</dbReference>
<evidence type="ECO:0000256" key="2">
    <source>
        <dbReference type="ARBA" id="ARBA00011742"/>
    </source>
</evidence>
<dbReference type="GO" id="GO:0002188">
    <property type="term" value="P:translation reinitiation"/>
    <property type="evidence" value="ECO:0007669"/>
    <property type="project" value="TreeGrafter"/>
</dbReference>
<comment type="similarity">
    <text evidence="1">Belongs to the DENR family.</text>
</comment>
<dbReference type="EMBL" id="KZ819636">
    <property type="protein sequence ID" value="PWN89918.1"/>
    <property type="molecule type" value="Genomic_DNA"/>
</dbReference>
<feature type="coiled-coil region" evidence="4">
    <location>
        <begin position="71"/>
        <end position="106"/>
    </location>
</feature>
<evidence type="ECO:0000256" key="5">
    <source>
        <dbReference type="SAM" id="MobiDB-lite"/>
    </source>
</evidence>
<dbReference type="InterPro" id="IPR050318">
    <property type="entry name" value="DENR/SUI1_TIF"/>
</dbReference>
<dbReference type="InterPro" id="IPR046447">
    <property type="entry name" value="DENR_C"/>
</dbReference>
<proteinExistence type="inferred from homology"/>
<dbReference type="FunCoup" id="A0A316YMM7">
    <property type="interactions" value="598"/>
</dbReference>
<feature type="compositionally biased region" description="Basic and acidic residues" evidence="5">
    <location>
        <begin position="203"/>
        <end position="219"/>
    </location>
</feature>
<sequence length="229" mass="24249">MSDTEAPTGDVEAGPSAPAPLKPVYCAICTFPPEYCEFSSSSTKCRAWLSSSHPELAAKIYSDEALTQKLASLTTKQADDLEKEAAKKEKRAEAKAEKDAKALKSQRITLTKMARTKKKATTAVFGLHLFSPPLPALKVISKGLSSRLATGASVSKSTANPGVDEIVVQGDVADEVRDMIISRTKPFDTLPKEEDGGPSDKQIVVEEEKKKKAPAKEGEGGAAAGGADE</sequence>
<evidence type="ECO:0000313" key="8">
    <source>
        <dbReference type="Proteomes" id="UP000245768"/>
    </source>
</evidence>
<dbReference type="AlphaFoldDB" id="A0A316YMM7"/>
<feature type="compositionally biased region" description="Gly residues" evidence="5">
    <location>
        <begin position="220"/>
        <end position="229"/>
    </location>
</feature>
<evidence type="ECO:0000259" key="6">
    <source>
        <dbReference type="PROSITE" id="PS50296"/>
    </source>
</evidence>
<dbReference type="GO" id="GO:0003743">
    <property type="term" value="F:translation initiation factor activity"/>
    <property type="evidence" value="ECO:0007669"/>
    <property type="project" value="InterPro"/>
</dbReference>
<reference evidence="7" key="1">
    <citation type="journal article" date="2018" name="Mol. Biol. Evol.">
        <title>Broad Genomic Sampling Reveals a Smut Pathogenic Ancestry of the Fungal Clade Ustilaginomycotina.</title>
        <authorList>
            <person name="Kijpornyongpan T."/>
            <person name="Mondo S.J."/>
            <person name="Barry K."/>
            <person name="Sandor L."/>
            <person name="Lee J."/>
            <person name="Lipzen A."/>
            <person name="Pangilinan J."/>
            <person name="LaButti K."/>
            <person name="Hainaut M."/>
            <person name="Henrissat B."/>
            <person name="Grigoriev I.V."/>
            <person name="Spatafora J.W."/>
            <person name="Aime M.C."/>
        </authorList>
    </citation>
    <scope>NUCLEOTIDE SEQUENCE [LARGE SCALE GENOMIC DNA]</scope>
    <source>
        <strain evidence="7">MCA 4198</strain>
    </source>
</reference>
<gene>
    <name evidence="7" type="ORF">FA10DRAFT_301219</name>
</gene>
<evidence type="ECO:0000256" key="3">
    <source>
        <dbReference type="ARBA" id="ARBA00020058"/>
    </source>
</evidence>
<evidence type="ECO:0000256" key="4">
    <source>
        <dbReference type="SAM" id="Coils"/>
    </source>
</evidence>
<dbReference type="RefSeq" id="XP_025377116.1">
    <property type="nucleotide sequence ID" value="XM_025524953.1"/>
</dbReference>
<feature type="region of interest" description="Disordered" evidence="5">
    <location>
        <begin position="1"/>
        <end position="21"/>
    </location>
</feature>
<dbReference type="STRING" id="215250.A0A316YMM7"/>
<protein>
    <recommendedName>
        <fullName evidence="3">Translation machinery-associated protein 22</fullName>
    </recommendedName>
</protein>
<feature type="region of interest" description="Disordered" evidence="5">
    <location>
        <begin position="183"/>
        <end position="229"/>
    </location>
</feature>
<evidence type="ECO:0000313" key="7">
    <source>
        <dbReference type="EMBL" id="PWN89918.1"/>
    </source>
</evidence>